<dbReference type="EMBL" id="BOQL01000029">
    <property type="protein sequence ID" value="GIM69922.1"/>
    <property type="molecule type" value="Genomic_DNA"/>
</dbReference>
<evidence type="ECO:0000256" key="1">
    <source>
        <dbReference type="ARBA" id="ARBA00022729"/>
    </source>
</evidence>
<keyword evidence="3" id="KW-1133">Transmembrane helix</keyword>
<evidence type="ECO:0000313" key="5">
    <source>
        <dbReference type="EMBL" id="GIM69922.1"/>
    </source>
</evidence>
<comment type="caution">
    <text evidence="5">The sequence shown here is derived from an EMBL/GenBank/DDBJ whole genome shotgun (WGS) entry which is preliminary data.</text>
</comment>
<keyword evidence="1" id="KW-0732">Signal</keyword>
<dbReference type="InterPro" id="IPR011098">
    <property type="entry name" value="G5_dom"/>
</dbReference>
<evidence type="ECO:0000256" key="2">
    <source>
        <dbReference type="SAM" id="MobiDB-lite"/>
    </source>
</evidence>
<dbReference type="PROSITE" id="PS51109">
    <property type="entry name" value="G5"/>
    <property type="match status" value="1"/>
</dbReference>
<evidence type="ECO:0000259" key="4">
    <source>
        <dbReference type="PROSITE" id="PS51109"/>
    </source>
</evidence>
<evidence type="ECO:0000313" key="6">
    <source>
        <dbReference type="Proteomes" id="UP000681340"/>
    </source>
</evidence>
<proteinExistence type="predicted"/>
<organism evidence="5 6">
    <name type="scientific">Actinoplanes auranticolor</name>
    <dbReference type="NCBI Taxonomy" id="47988"/>
    <lineage>
        <taxon>Bacteria</taxon>
        <taxon>Bacillati</taxon>
        <taxon>Actinomycetota</taxon>
        <taxon>Actinomycetes</taxon>
        <taxon>Micromonosporales</taxon>
        <taxon>Micromonosporaceae</taxon>
        <taxon>Actinoplanes</taxon>
    </lineage>
</organism>
<dbReference type="AlphaFoldDB" id="A0A919SCK5"/>
<feature type="domain" description="G5" evidence="4">
    <location>
        <begin position="89"/>
        <end position="169"/>
    </location>
</feature>
<dbReference type="Pfam" id="PF07501">
    <property type="entry name" value="G5"/>
    <property type="match status" value="1"/>
</dbReference>
<sequence length="177" mass="18174">MADLGREPDAQTVRVKNPTSTWTRLATAQKAGVVAAAVVLAVAGVTGVVLAVTGDPAPPAATPAQQPAVSAPAAAATSAPAPAPAAGKSPGVQKRKVTETEPIKFTKRTVKDNWLPKGAREPRTAGIDGVRTKTYEVTLVDGRETKRKLLKSEVTREPVPEVVAIGTNTGPDDNANG</sequence>
<feature type="transmembrane region" description="Helical" evidence="3">
    <location>
        <begin position="31"/>
        <end position="52"/>
    </location>
</feature>
<feature type="compositionally biased region" description="Low complexity" evidence="2">
    <location>
        <begin position="62"/>
        <end position="86"/>
    </location>
</feature>
<name>A0A919SCK5_9ACTN</name>
<dbReference type="Proteomes" id="UP000681340">
    <property type="component" value="Unassembled WGS sequence"/>
</dbReference>
<evidence type="ECO:0000256" key="3">
    <source>
        <dbReference type="SAM" id="Phobius"/>
    </source>
</evidence>
<keyword evidence="3" id="KW-0812">Transmembrane</keyword>
<gene>
    <name evidence="5" type="ORF">Aau02nite_38560</name>
</gene>
<dbReference type="SMART" id="SM01208">
    <property type="entry name" value="G5"/>
    <property type="match status" value="1"/>
</dbReference>
<accession>A0A919SCK5</accession>
<keyword evidence="3" id="KW-0472">Membrane</keyword>
<keyword evidence="6" id="KW-1185">Reference proteome</keyword>
<reference evidence="5" key="1">
    <citation type="submission" date="2021-03" db="EMBL/GenBank/DDBJ databases">
        <title>Whole genome shotgun sequence of Actinoplanes auranticolor NBRC 12245.</title>
        <authorList>
            <person name="Komaki H."/>
            <person name="Tamura T."/>
        </authorList>
    </citation>
    <scope>NUCLEOTIDE SEQUENCE</scope>
    <source>
        <strain evidence="5">NBRC 12245</strain>
    </source>
</reference>
<dbReference type="Gene3D" id="2.20.230.10">
    <property type="entry name" value="Resuscitation-promoting factor rpfb"/>
    <property type="match status" value="1"/>
</dbReference>
<feature type="region of interest" description="Disordered" evidence="2">
    <location>
        <begin position="59"/>
        <end position="109"/>
    </location>
</feature>
<protein>
    <recommendedName>
        <fullName evidence="4">G5 domain-containing protein</fullName>
    </recommendedName>
</protein>